<dbReference type="CDD" id="cd01876">
    <property type="entry name" value="YihA_EngB"/>
    <property type="match status" value="1"/>
</dbReference>
<evidence type="ECO:0000256" key="10">
    <source>
        <dbReference type="HAMAP-Rule" id="MF_00321"/>
    </source>
</evidence>
<evidence type="ECO:0000256" key="1">
    <source>
        <dbReference type="ARBA" id="ARBA00001946"/>
    </source>
</evidence>
<keyword evidence="13" id="KW-1185">Reference proteome</keyword>
<keyword evidence="8 10" id="KW-0717">Septation</keyword>
<name>A0A1G6X4P6_9PROT</name>
<evidence type="ECO:0000259" key="11">
    <source>
        <dbReference type="PROSITE" id="PS51706"/>
    </source>
</evidence>
<keyword evidence="9 10" id="KW-0131">Cell cycle</keyword>
<evidence type="ECO:0000256" key="4">
    <source>
        <dbReference type="ARBA" id="ARBA00022723"/>
    </source>
</evidence>
<protein>
    <recommendedName>
        <fullName evidence="10">Probable GTP-binding protein EngB</fullName>
    </recommendedName>
</protein>
<accession>A0A1G6X4P6</accession>
<evidence type="ECO:0000256" key="7">
    <source>
        <dbReference type="ARBA" id="ARBA00023134"/>
    </source>
</evidence>
<evidence type="ECO:0000256" key="5">
    <source>
        <dbReference type="ARBA" id="ARBA00022741"/>
    </source>
</evidence>
<dbReference type="Proteomes" id="UP000198925">
    <property type="component" value="Unassembled WGS sequence"/>
</dbReference>
<keyword evidence="6" id="KW-0460">Magnesium</keyword>
<sequence>MAEHALPADPAILAGGLSEARTEAERAALIEAGRLLFAQPCTFFYASQKIDQLPPAEGPEIAFCGRSNVGKSSLVNALTGQNALARVSHTPGRTKQLNFFNLGDRLTLVDMPGYGYAQAAKSVKEDWQGLMFNFLRGRPTLRRVLLLLDARIETKAADRAAMGLLTEAAVPFQIVLTKADDAKPWWLKQRIAEAEALARGETAGHPLVLVTSSRTGAGIPELRAEMASLARPA</sequence>
<dbReference type="PROSITE" id="PS51706">
    <property type="entry name" value="G_ENGB"/>
    <property type="match status" value="1"/>
</dbReference>
<dbReference type="PANTHER" id="PTHR11649:SF13">
    <property type="entry name" value="ENGB-TYPE G DOMAIN-CONTAINING PROTEIN"/>
    <property type="match status" value="1"/>
</dbReference>
<dbReference type="InterPro" id="IPR019987">
    <property type="entry name" value="GTP-bd_ribosome_bio_YsxC"/>
</dbReference>
<dbReference type="NCBIfam" id="TIGR03598">
    <property type="entry name" value="GTPase_YsxC"/>
    <property type="match status" value="1"/>
</dbReference>
<keyword evidence="3 10" id="KW-0132">Cell division</keyword>
<evidence type="ECO:0000313" key="13">
    <source>
        <dbReference type="Proteomes" id="UP000198925"/>
    </source>
</evidence>
<dbReference type="OrthoDB" id="9804921at2"/>
<evidence type="ECO:0000256" key="6">
    <source>
        <dbReference type="ARBA" id="ARBA00022842"/>
    </source>
</evidence>
<dbReference type="Pfam" id="PF01926">
    <property type="entry name" value="MMR_HSR1"/>
    <property type="match status" value="1"/>
</dbReference>
<keyword evidence="4" id="KW-0479">Metal-binding</keyword>
<dbReference type="RefSeq" id="WP_090565119.1">
    <property type="nucleotide sequence ID" value="NZ_FMXZ01000008.1"/>
</dbReference>
<gene>
    <name evidence="10" type="primary">engB</name>
    <name evidence="12" type="ORF">SAMN04487779_1011162</name>
</gene>
<dbReference type="GO" id="GO:0005525">
    <property type="term" value="F:GTP binding"/>
    <property type="evidence" value="ECO:0007669"/>
    <property type="project" value="UniProtKB-UniRule"/>
</dbReference>
<evidence type="ECO:0000256" key="3">
    <source>
        <dbReference type="ARBA" id="ARBA00022618"/>
    </source>
</evidence>
<keyword evidence="7 10" id="KW-0342">GTP-binding</keyword>
<comment type="similarity">
    <text evidence="2 10">Belongs to the TRAFAC class TrmE-Era-EngA-EngB-Septin-like GTPase superfamily. EngB GTPase family.</text>
</comment>
<proteinExistence type="inferred from homology"/>
<dbReference type="InterPro" id="IPR030393">
    <property type="entry name" value="G_ENGB_dom"/>
</dbReference>
<evidence type="ECO:0000313" key="12">
    <source>
        <dbReference type="EMBL" id="SDD73088.1"/>
    </source>
</evidence>
<evidence type="ECO:0000256" key="9">
    <source>
        <dbReference type="ARBA" id="ARBA00023306"/>
    </source>
</evidence>
<dbReference type="EMBL" id="FMZX01000011">
    <property type="protein sequence ID" value="SDD73088.1"/>
    <property type="molecule type" value="Genomic_DNA"/>
</dbReference>
<dbReference type="GO" id="GO:0005829">
    <property type="term" value="C:cytosol"/>
    <property type="evidence" value="ECO:0007669"/>
    <property type="project" value="TreeGrafter"/>
</dbReference>
<dbReference type="GO" id="GO:0000917">
    <property type="term" value="P:division septum assembly"/>
    <property type="evidence" value="ECO:0007669"/>
    <property type="project" value="UniProtKB-KW"/>
</dbReference>
<keyword evidence="5 10" id="KW-0547">Nucleotide-binding</keyword>
<dbReference type="InterPro" id="IPR027417">
    <property type="entry name" value="P-loop_NTPase"/>
</dbReference>
<evidence type="ECO:0000256" key="8">
    <source>
        <dbReference type="ARBA" id="ARBA00023210"/>
    </source>
</evidence>
<dbReference type="Gene3D" id="3.40.50.300">
    <property type="entry name" value="P-loop containing nucleotide triphosphate hydrolases"/>
    <property type="match status" value="1"/>
</dbReference>
<dbReference type="InterPro" id="IPR006073">
    <property type="entry name" value="GTP-bd"/>
</dbReference>
<dbReference type="STRING" id="938405.SAMN02927895_03074"/>
<dbReference type="PANTHER" id="PTHR11649">
    <property type="entry name" value="MSS1/TRME-RELATED GTP-BINDING PROTEIN"/>
    <property type="match status" value="1"/>
</dbReference>
<organism evidence="12 13">
    <name type="scientific">Belnapia rosea</name>
    <dbReference type="NCBI Taxonomy" id="938405"/>
    <lineage>
        <taxon>Bacteria</taxon>
        <taxon>Pseudomonadati</taxon>
        <taxon>Pseudomonadota</taxon>
        <taxon>Alphaproteobacteria</taxon>
        <taxon>Acetobacterales</taxon>
        <taxon>Roseomonadaceae</taxon>
        <taxon>Belnapia</taxon>
    </lineage>
</organism>
<dbReference type="SUPFAM" id="SSF52540">
    <property type="entry name" value="P-loop containing nucleoside triphosphate hydrolases"/>
    <property type="match status" value="1"/>
</dbReference>
<dbReference type="GO" id="GO:0046872">
    <property type="term" value="F:metal ion binding"/>
    <property type="evidence" value="ECO:0007669"/>
    <property type="project" value="UniProtKB-KW"/>
</dbReference>
<evidence type="ECO:0000256" key="2">
    <source>
        <dbReference type="ARBA" id="ARBA00009638"/>
    </source>
</evidence>
<reference evidence="12 13" key="1">
    <citation type="submission" date="2016-10" db="EMBL/GenBank/DDBJ databases">
        <authorList>
            <person name="de Groot N.N."/>
        </authorList>
    </citation>
    <scope>NUCLEOTIDE SEQUENCE [LARGE SCALE GENOMIC DNA]</scope>
    <source>
        <strain evidence="12 13">CPCC 100156</strain>
    </source>
</reference>
<comment type="function">
    <text evidence="10">Necessary for normal cell division and for the maintenance of normal septation.</text>
</comment>
<feature type="domain" description="EngB-type G" evidence="11">
    <location>
        <begin position="57"/>
        <end position="232"/>
    </location>
</feature>
<comment type="cofactor">
    <cofactor evidence="1">
        <name>Mg(2+)</name>
        <dbReference type="ChEBI" id="CHEBI:18420"/>
    </cofactor>
</comment>
<dbReference type="AlphaFoldDB" id="A0A1G6X4P6"/>
<dbReference type="HAMAP" id="MF_00321">
    <property type="entry name" value="GTPase_EngB"/>
    <property type="match status" value="1"/>
</dbReference>